<gene>
    <name evidence="1" type="ORF">MENTE1834_LOCUS33387</name>
</gene>
<protein>
    <submittedName>
        <fullName evidence="1">Uncharacterized protein</fullName>
    </submittedName>
</protein>
<proteinExistence type="predicted"/>
<name>A0ACB1A3V7_MELEN</name>
<keyword evidence="2" id="KW-1185">Reference proteome</keyword>
<comment type="caution">
    <text evidence="1">The sequence shown here is derived from an EMBL/GenBank/DDBJ whole genome shotgun (WGS) entry which is preliminary data.</text>
</comment>
<dbReference type="Proteomes" id="UP001497535">
    <property type="component" value="Unassembled WGS sequence"/>
</dbReference>
<sequence>MSEINQLIQTARLNFVDSQFSNWLNVNKYFNLLKNADLSLTEDVYRAYAAIIDALLLHHLDESCQKNFLNTKKIANLILQSVFFWKNSVISTRNRFGQFICHSKELLELSR</sequence>
<evidence type="ECO:0000313" key="1">
    <source>
        <dbReference type="EMBL" id="CAK5085914.1"/>
    </source>
</evidence>
<reference evidence="1" key="1">
    <citation type="submission" date="2023-11" db="EMBL/GenBank/DDBJ databases">
        <authorList>
            <person name="Poullet M."/>
        </authorList>
    </citation>
    <scope>NUCLEOTIDE SEQUENCE</scope>
    <source>
        <strain evidence="1">E1834</strain>
    </source>
</reference>
<evidence type="ECO:0000313" key="2">
    <source>
        <dbReference type="Proteomes" id="UP001497535"/>
    </source>
</evidence>
<organism evidence="1 2">
    <name type="scientific">Meloidogyne enterolobii</name>
    <name type="common">Root-knot nematode worm</name>
    <name type="synonym">Meloidogyne mayaguensis</name>
    <dbReference type="NCBI Taxonomy" id="390850"/>
    <lineage>
        <taxon>Eukaryota</taxon>
        <taxon>Metazoa</taxon>
        <taxon>Ecdysozoa</taxon>
        <taxon>Nematoda</taxon>
        <taxon>Chromadorea</taxon>
        <taxon>Rhabditida</taxon>
        <taxon>Tylenchina</taxon>
        <taxon>Tylenchomorpha</taxon>
        <taxon>Tylenchoidea</taxon>
        <taxon>Meloidogynidae</taxon>
        <taxon>Meloidogyninae</taxon>
        <taxon>Meloidogyne</taxon>
    </lineage>
</organism>
<accession>A0ACB1A3V7</accession>
<dbReference type="EMBL" id="CAVMJV010000058">
    <property type="protein sequence ID" value="CAK5085914.1"/>
    <property type="molecule type" value="Genomic_DNA"/>
</dbReference>